<feature type="transmembrane region" description="Helical" evidence="1">
    <location>
        <begin position="12"/>
        <end position="30"/>
    </location>
</feature>
<evidence type="ECO:0000313" key="3">
    <source>
        <dbReference type="Proteomes" id="UP000029120"/>
    </source>
</evidence>
<organism evidence="2 3">
    <name type="scientific">Arabis alpina</name>
    <name type="common">Alpine rock-cress</name>
    <dbReference type="NCBI Taxonomy" id="50452"/>
    <lineage>
        <taxon>Eukaryota</taxon>
        <taxon>Viridiplantae</taxon>
        <taxon>Streptophyta</taxon>
        <taxon>Embryophyta</taxon>
        <taxon>Tracheophyta</taxon>
        <taxon>Spermatophyta</taxon>
        <taxon>Magnoliopsida</taxon>
        <taxon>eudicotyledons</taxon>
        <taxon>Gunneridae</taxon>
        <taxon>Pentapetalae</taxon>
        <taxon>rosids</taxon>
        <taxon>malvids</taxon>
        <taxon>Brassicales</taxon>
        <taxon>Brassicaceae</taxon>
        <taxon>Arabideae</taxon>
        <taxon>Arabis</taxon>
    </lineage>
</organism>
<name>A0A087GHE1_ARAAL</name>
<accession>A0A087GHE1</accession>
<dbReference type="AlphaFoldDB" id="A0A087GHE1"/>
<gene>
    <name evidence="2" type="ordered locus">AALP_Aa7g114500</name>
</gene>
<evidence type="ECO:0000256" key="1">
    <source>
        <dbReference type="SAM" id="Phobius"/>
    </source>
</evidence>
<keyword evidence="3" id="KW-1185">Reference proteome</keyword>
<proteinExistence type="predicted"/>
<keyword evidence="1" id="KW-0472">Membrane</keyword>
<dbReference type="Gramene" id="KFK29293">
    <property type="protein sequence ID" value="KFK29293"/>
    <property type="gene ID" value="AALP_AA7G114500"/>
</dbReference>
<dbReference type="Proteomes" id="UP000029120">
    <property type="component" value="Chromosome 7"/>
</dbReference>
<sequence>MTGAPRRRREGLLFPLPFVFFLASSLVAIFRSRSFHWMFANLRIVIDVQRRRGAHHHYPDFG</sequence>
<dbReference type="EMBL" id="CM002875">
    <property type="protein sequence ID" value="KFK29293.1"/>
    <property type="molecule type" value="Genomic_DNA"/>
</dbReference>
<keyword evidence="1" id="KW-1133">Transmembrane helix</keyword>
<evidence type="ECO:0000313" key="2">
    <source>
        <dbReference type="EMBL" id="KFK29293.1"/>
    </source>
</evidence>
<protein>
    <submittedName>
        <fullName evidence="2">Uncharacterized protein</fullName>
    </submittedName>
</protein>
<keyword evidence="1" id="KW-0812">Transmembrane</keyword>
<reference evidence="3" key="1">
    <citation type="journal article" date="2015" name="Nat. Plants">
        <title>Genome expansion of Arabis alpina linked with retrotransposition and reduced symmetric DNA methylation.</title>
        <authorList>
            <person name="Willing E.M."/>
            <person name="Rawat V."/>
            <person name="Mandakova T."/>
            <person name="Maumus F."/>
            <person name="James G.V."/>
            <person name="Nordstroem K.J."/>
            <person name="Becker C."/>
            <person name="Warthmann N."/>
            <person name="Chica C."/>
            <person name="Szarzynska B."/>
            <person name="Zytnicki M."/>
            <person name="Albani M.C."/>
            <person name="Kiefer C."/>
            <person name="Bergonzi S."/>
            <person name="Castaings L."/>
            <person name="Mateos J.L."/>
            <person name="Berns M.C."/>
            <person name="Bujdoso N."/>
            <person name="Piofczyk T."/>
            <person name="de Lorenzo L."/>
            <person name="Barrero-Sicilia C."/>
            <person name="Mateos I."/>
            <person name="Piednoel M."/>
            <person name="Hagmann J."/>
            <person name="Chen-Min-Tao R."/>
            <person name="Iglesias-Fernandez R."/>
            <person name="Schuster S.C."/>
            <person name="Alonso-Blanco C."/>
            <person name="Roudier F."/>
            <person name="Carbonero P."/>
            <person name="Paz-Ares J."/>
            <person name="Davis S.J."/>
            <person name="Pecinka A."/>
            <person name="Quesneville H."/>
            <person name="Colot V."/>
            <person name="Lysak M.A."/>
            <person name="Weigel D."/>
            <person name="Coupland G."/>
            <person name="Schneeberger K."/>
        </authorList>
    </citation>
    <scope>NUCLEOTIDE SEQUENCE [LARGE SCALE GENOMIC DNA]</scope>
    <source>
        <strain evidence="3">cv. Pajares</strain>
    </source>
</reference>